<dbReference type="Proteomes" id="UP001500542">
    <property type="component" value="Unassembled WGS sequence"/>
</dbReference>
<name>A0ABP4ACJ9_9ACTN</name>
<dbReference type="EMBL" id="BAAAHK010000004">
    <property type="protein sequence ID" value="GAA0933964.1"/>
    <property type="molecule type" value="Genomic_DNA"/>
</dbReference>
<gene>
    <name evidence="2" type="ORF">GCM10009554_19620</name>
</gene>
<feature type="compositionally biased region" description="Low complexity" evidence="1">
    <location>
        <begin position="226"/>
        <end position="245"/>
    </location>
</feature>
<evidence type="ECO:0000313" key="2">
    <source>
        <dbReference type="EMBL" id="GAA0933964.1"/>
    </source>
</evidence>
<feature type="compositionally biased region" description="Polar residues" evidence="1">
    <location>
        <begin position="250"/>
        <end position="260"/>
    </location>
</feature>
<evidence type="ECO:0008006" key="4">
    <source>
        <dbReference type="Google" id="ProtNLM"/>
    </source>
</evidence>
<dbReference type="RefSeq" id="WP_343967169.1">
    <property type="nucleotide sequence ID" value="NZ_BAAAHK010000004.1"/>
</dbReference>
<evidence type="ECO:0000313" key="3">
    <source>
        <dbReference type="Proteomes" id="UP001500542"/>
    </source>
</evidence>
<organism evidence="2 3">
    <name type="scientific">Kribbella koreensis</name>
    <dbReference type="NCBI Taxonomy" id="57909"/>
    <lineage>
        <taxon>Bacteria</taxon>
        <taxon>Bacillati</taxon>
        <taxon>Actinomycetota</taxon>
        <taxon>Actinomycetes</taxon>
        <taxon>Propionibacteriales</taxon>
        <taxon>Kribbellaceae</taxon>
        <taxon>Kribbella</taxon>
    </lineage>
</organism>
<sequence>MPDKLKMNYNLLNDAKRDLHQLADELIPSMDNEVFQNLGDGTDDSILGSSDISYAVYTLHSNASYTMGKAKDGLTKLGDSFGSVGEAFLQFDAEIAQGMNATNSSLALSNWQRNKDQWDHKQSHLSECTGDKQPEFCSATDPGPAPLDQTIVTDRGNIHTHLTLDDKGNVIKEETTVTYDGKTYTSTTTYGDNRNHIVTDSTYPDGSTVHNDTQIHVDADGKPNGSHSSSSSTDTDGKVDTTTTDLNKDGSGTQTVVNSDGTKHVYTRTPDDWRGTSQPWVETPESIEDNKPPEEDYTYTGGF</sequence>
<feature type="region of interest" description="Disordered" evidence="1">
    <location>
        <begin position="212"/>
        <end position="303"/>
    </location>
</feature>
<comment type="caution">
    <text evidence="2">The sequence shown here is derived from an EMBL/GenBank/DDBJ whole genome shotgun (WGS) entry which is preliminary data.</text>
</comment>
<accession>A0ABP4ACJ9</accession>
<proteinExistence type="predicted"/>
<evidence type="ECO:0000256" key="1">
    <source>
        <dbReference type="SAM" id="MobiDB-lite"/>
    </source>
</evidence>
<keyword evidence="3" id="KW-1185">Reference proteome</keyword>
<protein>
    <recommendedName>
        <fullName evidence="4">Excreted virulence factor EspC (Type VII ESX diderm)</fullName>
    </recommendedName>
</protein>
<reference evidence="3" key="1">
    <citation type="journal article" date="2019" name="Int. J. Syst. Evol. Microbiol.">
        <title>The Global Catalogue of Microorganisms (GCM) 10K type strain sequencing project: providing services to taxonomists for standard genome sequencing and annotation.</title>
        <authorList>
            <consortium name="The Broad Institute Genomics Platform"/>
            <consortium name="The Broad Institute Genome Sequencing Center for Infectious Disease"/>
            <person name="Wu L."/>
            <person name="Ma J."/>
        </authorList>
    </citation>
    <scope>NUCLEOTIDE SEQUENCE [LARGE SCALE GENOMIC DNA]</scope>
    <source>
        <strain evidence="3">JCM 10977</strain>
    </source>
</reference>